<name>A0ABQ5ES91_9ASTR</name>
<keyword evidence="2" id="KW-1185">Reference proteome</keyword>
<reference evidence="1" key="1">
    <citation type="journal article" date="2022" name="Int. J. Mol. Sci.">
        <title>Draft Genome of Tanacetum Coccineum: Genomic Comparison of Closely Related Tanacetum-Family Plants.</title>
        <authorList>
            <person name="Yamashiro T."/>
            <person name="Shiraishi A."/>
            <person name="Nakayama K."/>
            <person name="Satake H."/>
        </authorList>
    </citation>
    <scope>NUCLEOTIDE SEQUENCE</scope>
</reference>
<proteinExistence type="predicted"/>
<gene>
    <name evidence="1" type="ORF">Tco_0988917</name>
</gene>
<reference evidence="1" key="2">
    <citation type="submission" date="2022-01" db="EMBL/GenBank/DDBJ databases">
        <authorList>
            <person name="Yamashiro T."/>
            <person name="Shiraishi A."/>
            <person name="Satake H."/>
            <person name="Nakayama K."/>
        </authorList>
    </citation>
    <scope>NUCLEOTIDE SEQUENCE</scope>
</reference>
<evidence type="ECO:0000313" key="2">
    <source>
        <dbReference type="Proteomes" id="UP001151760"/>
    </source>
</evidence>
<sequence>MALRMFTRSLAIKKRVEDLQLGVESYQKKLNITPPQQTFPEIEFKELYTLSHIPPGVIYEDLTKQKRVMRADKLYKFSNGTLKKV</sequence>
<evidence type="ECO:0000313" key="1">
    <source>
        <dbReference type="EMBL" id="GJT53863.1"/>
    </source>
</evidence>
<organism evidence="1 2">
    <name type="scientific">Tanacetum coccineum</name>
    <dbReference type="NCBI Taxonomy" id="301880"/>
    <lineage>
        <taxon>Eukaryota</taxon>
        <taxon>Viridiplantae</taxon>
        <taxon>Streptophyta</taxon>
        <taxon>Embryophyta</taxon>
        <taxon>Tracheophyta</taxon>
        <taxon>Spermatophyta</taxon>
        <taxon>Magnoliopsida</taxon>
        <taxon>eudicotyledons</taxon>
        <taxon>Gunneridae</taxon>
        <taxon>Pentapetalae</taxon>
        <taxon>asterids</taxon>
        <taxon>campanulids</taxon>
        <taxon>Asterales</taxon>
        <taxon>Asteraceae</taxon>
        <taxon>Asteroideae</taxon>
        <taxon>Anthemideae</taxon>
        <taxon>Anthemidinae</taxon>
        <taxon>Tanacetum</taxon>
    </lineage>
</organism>
<accession>A0ABQ5ES91</accession>
<dbReference type="Proteomes" id="UP001151760">
    <property type="component" value="Unassembled WGS sequence"/>
</dbReference>
<dbReference type="EMBL" id="BQNB010016625">
    <property type="protein sequence ID" value="GJT53863.1"/>
    <property type="molecule type" value="Genomic_DNA"/>
</dbReference>
<comment type="caution">
    <text evidence="1">The sequence shown here is derived from an EMBL/GenBank/DDBJ whole genome shotgun (WGS) entry which is preliminary data.</text>
</comment>
<protein>
    <submittedName>
        <fullName evidence="1">Uncharacterized protein</fullName>
    </submittedName>
</protein>